<gene>
    <name evidence="3" type="ORF">SAMN04490244_11041</name>
</gene>
<organism evidence="3 4">
    <name type="scientific">Tranquillimonas rosea</name>
    <dbReference type="NCBI Taxonomy" id="641238"/>
    <lineage>
        <taxon>Bacteria</taxon>
        <taxon>Pseudomonadati</taxon>
        <taxon>Pseudomonadota</taxon>
        <taxon>Alphaproteobacteria</taxon>
        <taxon>Rhodobacterales</taxon>
        <taxon>Roseobacteraceae</taxon>
        <taxon>Tranquillimonas</taxon>
    </lineage>
</organism>
<dbReference type="EMBL" id="FOGU01000010">
    <property type="protein sequence ID" value="SES31336.1"/>
    <property type="molecule type" value="Genomic_DNA"/>
</dbReference>
<reference evidence="3 4" key="1">
    <citation type="submission" date="2016-10" db="EMBL/GenBank/DDBJ databases">
        <authorList>
            <person name="de Groot N.N."/>
        </authorList>
    </citation>
    <scope>NUCLEOTIDE SEQUENCE [LARGE SCALE GENOMIC DNA]</scope>
    <source>
        <strain evidence="3 4">DSM 23042</strain>
    </source>
</reference>
<sequence length="709" mass="76798">MPRSSRLIATTLALSGAALPAVAQDADRPHLNFYGVTGLIDMPTGETQPDGRLSTTVSYFGGLSRTTLSFQVAPRISASFRYSGFQDLDYEGFDDYFDRSFDLTFQLLKESAYLPALKVGFQDFAGTGVSAAEYVAATKTFGPDVKVTAGVGWGRFGSANSFGSPFGERDPLDVEQGGEPNVDQFFRGPAAPFAGISWQATDDLTLMAEYSSDAYDLERGQARLPSSQVIERRSSVNLGLAYRWSENVDLGAYYLYGSELGVRVSFSADPQNPPLLGSRGPAPTPVQPRPQRSAAPEAYDTAWTTSAEAVPALLVATREQLEPQGIRVQSLAAEAEVAEIRIRNQRYDAEAQAIGRTARALTRTMPASVETFRIVPVVNGIPASAVVLRRSDVEALETAPDGADQLLAVTGLQDAGRASSVAVRNDELLPRFTWNLGPYVSESYFDPESPVRAEIGAKLSASYEAAPGLVFSGAVSKSVVGNIDEADPDTDTQLPAVRTDSVRYAREGDPSIDRLQAAYYFDAGPSLYGRVTAGYLEKMFGGVSTELLWKPVDSRLGLGAELNYVKKRDYDGGFGFRDYDVATGHVSAYYDIGAGYHAQLDVGRYLAGDYGATIALDREFNNGWSVGAFATFTDVSAEEFGEGSFDKGIRVSIPFSWFLGEPTRNTASTTIRPIQRDGGARLSVSGRLYDQVRDYHRGELAGQWGRVWR</sequence>
<dbReference type="SUPFAM" id="SSF56935">
    <property type="entry name" value="Porins"/>
    <property type="match status" value="1"/>
</dbReference>
<dbReference type="InterPro" id="IPR010344">
    <property type="entry name" value="YbjH"/>
</dbReference>
<evidence type="ECO:0000313" key="4">
    <source>
        <dbReference type="Proteomes" id="UP000198885"/>
    </source>
</evidence>
<dbReference type="Pfam" id="PF06082">
    <property type="entry name" value="YjbH"/>
    <property type="match status" value="1"/>
</dbReference>
<dbReference type="RefSeq" id="WP_092695331.1">
    <property type="nucleotide sequence ID" value="NZ_FOGU01000010.1"/>
</dbReference>
<protein>
    <submittedName>
        <fullName evidence="3">Exopolysaccharide biosynthesis protein YbjH</fullName>
    </submittedName>
</protein>
<keyword evidence="4" id="KW-1185">Reference proteome</keyword>
<accession>A0A1H9WBK8</accession>
<evidence type="ECO:0000256" key="1">
    <source>
        <dbReference type="SAM" id="MobiDB-lite"/>
    </source>
</evidence>
<feature type="signal peptide" evidence="2">
    <location>
        <begin position="1"/>
        <end position="23"/>
    </location>
</feature>
<feature type="chain" id="PRO_5011721066" evidence="2">
    <location>
        <begin position="24"/>
        <end position="709"/>
    </location>
</feature>
<dbReference type="STRING" id="641238.SAMN04490244_11041"/>
<dbReference type="OrthoDB" id="19542at2"/>
<dbReference type="AlphaFoldDB" id="A0A1H9WBK8"/>
<feature type="region of interest" description="Disordered" evidence="1">
    <location>
        <begin position="271"/>
        <end position="294"/>
    </location>
</feature>
<evidence type="ECO:0000256" key="2">
    <source>
        <dbReference type="SAM" id="SignalP"/>
    </source>
</evidence>
<dbReference type="Proteomes" id="UP000198885">
    <property type="component" value="Unassembled WGS sequence"/>
</dbReference>
<proteinExistence type="predicted"/>
<keyword evidence="2" id="KW-0732">Signal</keyword>
<name>A0A1H9WBK8_9RHOB</name>
<evidence type="ECO:0000313" key="3">
    <source>
        <dbReference type="EMBL" id="SES31336.1"/>
    </source>
</evidence>